<reference evidence="2 3" key="1">
    <citation type="journal article" date="2019" name="Nat. Ecol. Evol.">
        <title>Megaphylogeny resolves global patterns of mushroom evolution.</title>
        <authorList>
            <person name="Varga T."/>
            <person name="Krizsan K."/>
            <person name="Foldi C."/>
            <person name="Dima B."/>
            <person name="Sanchez-Garcia M."/>
            <person name="Sanchez-Ramirez S."/>
            <person name="Szollosi G.J."/>
            <person name="Szarkandi J.G."/>
            <person name="Papp V."/>
            <person name="Albert L."/>
            <person name="Andreopoulos W."/>
            <person name="Angelini C."/>
            <person name="Antonin V."/>
            <person name="Barry K.W."/>
            <person name="Bougher N.L."/>
            <person name="Buchanan P."/>
            <person name="Buyck B."/>
            <person name="Bense V."/>
            <person name="Catcheside P."/>
            <person name="Chovatia M."/>
            <person name="Cooper J."/>
            <person name="Damon W."/>
            <person name="Desjardin D."/>
            <person name="Finy P."/>
            <person name="Geml J."/>
            <person name="Haridas S."/>
            <person name="Hughes K."/>
            <person name="Justo A."/>
            <person name="Karasinski D."/>
            <person name="Kautmanova I."/>
            <person name="Kiss B."/>
            <person name="Kocsube S."/>
            <person name="Kotiranta H."/>
            <person name="LaButti K.M."/>
            <person name="Lechner B.E."/>
            <person name="Liimatainen K."/>
            <person name="Lipzen A."/>
            <person name="Lukacs Z."/>
            <person name="Mihaltcheva S."/>
            <person name="Morgado L.N."/>
            <person name="Niskanen T."/>
            <person name="Noordeloos M.E."/>
            <person name="Ohm R.A."/>
            <person name="Ortiz-Santana B."/>
            <person name="Ovrebo C."/>
            <person name="Racz N."/>
            <person name="Riley R."/>
            <person name="Savchenko A."/>
            <person name="Shiryaev A."/>
            <person name="Soop K."/>
            <person name="Spirin V."/>
            <person name="Szebenyi C."/>
            <person name="Tomsovsky M."/>
            <person name="Tulloss R.E."/>
            <person name="Uehling J."/>
            <person name="Grigoriev I.V."/>
            <person name="Vagvolgyi C."/>
            <person name="Papp T."/>
            <person name="Martin F.M."/>
            <person name="Miettinen O."/>
            <person name="Hibbett D.S."/>
            <person name="Nagy L.G."/>
        </authorList>
    </citation>
    <scope>NUCLEOTIDE SEQUENCE [LARGE SCALE GENOMIC DNA]</scope>
    <source>
        <strain evidence="2 3">CBS 962.96</strain>
    </source>
</reference>
<keyword evidence="3" id="KW-1185">Reference proteome</keyword>
<dbReference type="EMBL" id="ML179035">
    <property type="protein sequence ID" value="THV08351.1"/>
    <property type="molecule type" value="Genomic_DNA"/>
</dbReference>
<sequence length="162" mass="17486">MEATTESVYYPSDPFTTNPHTATNLPDLMYLYARDANNQYPCYPDEVPAPPPFNPEPKSIPPSAVYTPAVRTSLHPFADPTNSPVVKGQTESSRNLNPFADTAIAPYSQQSQVSATNSNLDPFADTAEISGRTHAANGSFSQLSAQASATHRPSIDSFYGVM</sequence>
<feature type="region of interest" description="Disordered" evidence="1">
    <location>
        <begin position="74"/>
        <end position="96"/>
    </location>
</feature>
<organism evidence="2 3">
    <name type="scientific">Dendrothele bispora (strain CBS 962.96)</name>
    <dbReference type="NCBI Taxonomy" id="1314807"/>
    <lineage>
        <taxon>Eukaryota</taxon>
        <taxon>Fungi</taxon>
        <taxon>Dikarya</taxon>
        <taxon>Basidiomycota</taxon>
        <taxon>Agaricomycotina</taxon>
        <taxon>Agaricomycetes</taxon>
        <taxon>Agaricomycetidae</taxon>
        <taxon>Agaricales</taxon>
        <taxon>Agaricales incertae sedis</taxon>
        <taxon>Dendrothele</taxon>
    </lineage>
</organism>
<evidence type="ECO:0000313" key="2">
    <source>
        <dbReference type="EMBL" id="THV08351.1"/>
    </source>
</evidence>
<proteinExistence type="predicted"/>
<feature type="region of interest" description="Disordered" evidence="1">
    <location>
        <begin position="1"/>
        <end position="23"/>
    </location>
</feature>
<evidence type="ECO:0000313" key="3">
    <source>
        <dbReference type="Proteomes" id="UP000297245"/>
    </source>
</evidence>
<feature type="compositionally biased region" description="Polar residues" evidence="1">
    <location>
        <begin position="14"/>
        <end position="23"/>
    </location>
</feature>
<protein>
    <submittedName>
        <fullName evidence="2">Uncharacterized protein</fullName>
    </submittedName>
</protein>
<accession>A0A4S8MYZ0</accession>
<feature type="compositionally biased region" description="Polar residues" evidence="1">
    <location>
        <begin position="80"/>
        <end position="96"/>
    </location>
</feature>
<dbReference type="Proteomes" id="UP000297245">
    <property type="component" value="Unassembled WGS sequence"/>
</dbReference>
<dbReference type="AlphaFoldDB" id="A0A4S8MYZ0"/>
<name>A0A4S8MYZ0_DENBC</name>
<evidence type="ECO:0000256" key="1">
    <source>
        <dbReference type="SAM" id="MobiDB-lite"/>
    </source>
</evidence>
<gene>
    <name evidence="2" type="ORF">K435DRAFT_8505</name>
</gene>